<proteinExistence type="predicted"/>
<keyword evidence="2" id="KW-1185">Reference proteome</keyword>
<dbReference type="STRING" id="490629.SAMN05216266_11676"/>
<evidence type="ECO:0000313" key="1">
    <source>
        <dbReference type="EMBL" id="SFB52708.1"/>
    </source>
</evidence>
<organism evidence="1 2">
    <name type="scientific">Amycolatopsis marina</name>
    <dbReference type="NCBI Taxonomy" id="490629"/>
    <lineage>
        <taxon>Bacteria</taxon>
        <taxon>Bacillati</taxon>
        <taxon>Actinomycetota</taxon>
        <taxon>Actinomycetes</taxon>
        <taxon>Pseudonocardiales</taxon>
        <taxon>Pseudonocardiaceae</taxon>
        <taxon>Amycolatopsis</taxon>
    </lineage>
</organism>
<dbReference type="AlphaFoldDB" id="A0A1I1BVM6"/>
<dbReference type="EMBL" id="FOKG01000016">
    <property type="protein sequence ID" value="SFB52708.1"/>
    <property type="molecule type" value="Genomic_DNA"/>
</dbReference>
<protein>
    <submittedName>
        <fullName evidence="1">Uncharacterized protein</fullName>
    </submittedName>
</protein>
<evidence type="ECO:0000313" key="2">
    <source>
        <dbReference type="Proteomes" id="UP000243799"/>
    </source>
</evidence>
<dbReference type="Proteomes" id="UP000243799">
    <property type="component" value="Unassembled WGS sequence"/>
</dbReference>
<sequence length="178" mass="18833">MAGDNAVVLSGTGLLDDVVTSLTADGWNVVLPSRRHNPIAARKAGPGRAFWVEAQWERPRDLVRRVERALPGPAGLLVAWVHESYRRSVLGAIESLLATGAPVVEVRASAGVLTSAADATLAAHPTQLVLLGTASERDPSRALSLPEISAAVLDAVRRARRGGPPSLHQVGQRRPVRS</sequence>
<accession>A0A1I1BVM6</accession>
<name>A0A1I1BVM6_9PSEU</name>
<reference evidence="2" key="1">
    <citation type="submission" date="2016-10" db="EMBL/GenBank/DDBJ databases">
        <authorList>
            <person name="Varghese N."/>
            <person name="Submissions S."/>
        </authorList>
    </citation>
    <scope>NUCLEOTIDE SEQUENCE [LARGE SCALE GENOMIC DNA]</scope>
    <source>
        <strain evidence="2">CGMCC 4.3568</strain>
    </source>
</reference>
<dbReference type="RefSeq" id="WP_245788604.1">
    <property type="nucleotide sequence ID" value="NZ_FOKG01000016.1"/>
</dbReference>
<gene>
    <name evidence="1" type="ORF">SAMN05216266_11676</name>
</gene>